<reference evidence="2" key="1">
    <citation type="submission" date="2018-05" db="EMBL/GenBank/DDBJ databases">
        <title>Effector identification in a new, highly contiguous assembly of the strawberry crown rot pathogen Phytophthora cactorum.</title>
        <authorList>
            <person name="Armitage A.D."/>
            <person name="Nellist C.F."/>
            <person name="Bates H."/>
            <person name="Vickerstaff R.J."/>
            <person name="Harrison R.J."/>
        </authorList>
    </citation>
    <scope>NUCLEOTIDE SEQUENCE</scope>
    <source>
        <strain evidence="2">P421</strain>
    </source>
</reference>
<proteinExistence type="predicted"/>
<dbReference type="EMBL" id="RCMV01000460">
    <property type="protein sequence ID" value="KAG3216846.1"/>
    <property type="molecule type" value="Genomic_DNA"/>
</dbReference>
<feature type="region of interest" description="Disordered" evidence="1">
    <location>
        <begin position="1"/>
        <end position="37"/>
    </location>
</feature>
<dbReference type="VEuPathDB" id="FungiDB:PC110_g5978"/>
<dbReference type="Proteomes" id="UP000760860">
    <property type="component" value="Unassembled WGS sequence"/>
</dbReference>
<dbReference type="AlphaFoldDB" id="A0A8T1HYA0"/>
<comment type="caution">
    <text evidence="2">The sequence shown here is derived from an EMBL/GenBank/DDBJ whole genome shotgun (WGS) entry which is preliminary data.</text>
</comment>
<name>A0A8T1HYA0_9STRA</name>
<organism evidence="2 3">
    <name type="scientific">Phytophthora cactorum</name>
    <dbReference type="NCBI Taxonomy" id="29920"/>
    <lineage>
        <taxon>Eukaryota</taxon>
        <taxon>Sar</taxon>
        <taxon>Stramenopiles</taxon>
        <taxon>Oomycota</taxon>
        <taxon>Peronosporomycetes</taxon>
        <taxon>Peronosporales</taxon>
        <taxon>Peronosporaceae</taxon>
        <taxon>Phytophthora</taxon>
    </lineage>
</organism>
<evidence type="ECO:0000313" key="3">
    <source>
        <dbReference type="Proteomes" id="UP000760860"/>
    </source>
</evidence>
<feature type="compositionally biased region" description="Basic residues" evidence="1">
    <location>
        <begin position="7"/>
        <end position="30"/>
    </location>
</feature>
<evidence type="ECO:0000313" key="2">
    <source>
        <dbReference type="EMBL" id="KAG3216846.1"/>
    </source>
</evidence>
<protein>
    <submittedName>
        <fullName evidence="2">Uncharacterized protein</fullName>
    </submittedName>
</protein>
<evidence type="ECO:0000256" key="1">
    <source>
        <dbReference type="SAM" id="MobiDB-lite"/>
    </source>
</evidence>
<gene>
    <name evidence="2" type="ORF">PC129_g12305</name>
</gene>
<accession>A0A8T1HYA0</accession>
<sequence>MVSAAKAPRRAGKKRRTSARSTQKKSKTNKRLSSLPDVIVPNDSPAGRCCLILELGCASIWEYVSSEDVNSLLQTFAGVFSEDFVDKVSLKAIQSFAVENKTHLGQQCGYWMRSLDFVPRSDDMCTDYGSQYSLDESLPILQPGGARSFLNALVLIKNLKKQLRTKRFGAATFVPVVCPLVTKEKLNLPVCTEDNVKRVMNRICHGTGSRYFHTFERKRGTALLDYLDYHWDGIDGVHVECNYCDNLTYPKRKFQDHTLRKFKELRSNCKEVYRPLKAAMMENLQFVRFVPRPRGLRYLRSTLDPRQYYGPYEGLVAGITKDGVLCGVYMVRGFKPSYCTTQGSLRHAVSYLFFHSLTD</sequence>